<dbReference type="Proteomes" id="UP000186953">
    <property type="component" value="Unassembled WGS sequence"/>
</dbReference>
<reference evidence="3" key="1">
    <citation type="submission" date="2017-01" db="EMBL/GenBank/DDBJ databases">
        <authorList>
            <person name="Varghese N."/>
            <person name="Submissions S."/>
        </authorList>
    </citation>
    <scope>NUCLEOTIDE SEQUENCE [LARGE SCALE GENOMIC DNA]</scope>
    <source>
        <strain evidence="3">DSM 15366</strain>
    </source>
</reference>
<keyword evidence="3" id="KW-1185">Reference proteome</keyword>
<evidence type="ECO:0000313" key="2">
    <source>
        <dbReference type="EMBL" id="SIQ88644.1"/>
    </source>
</evidence>
<dbReference type="InterPro" id="IPR006121">
    <property type="entry name" value="HMA_dom"/>
</dbReference>
<dbReference type="GO" id="GO:0046872">
    <property type="term" value="F:metal ion binding"/>
    <property type="evidence" value="ECO:0007669"/>
    <property type="project" value="InterPro"/>
</dbReference>
<dbReference type="SUPFAM" id="SSF55008">
    <property type="entry name" value="HMA, heavy metal-associated domain"/>
    <property type="match status" value="1"/>
</dbReference>
<dbReference type="InterPro" id="IPR036163">
    <property type="entry name" value="HMA_dom_sf"/>
</dbReference>
<dbReference type="PROSITE" id="PS50846">
    <property type="entry name" value="HMA_2"/>
    <property type="match status" value="1"/>
</dbReference>
<dbReference type="STRING" id="228959.SAMN05421797_10456"/>
<organism evidence="2 3">
    <name type="scientific">Maribacter ulvicola</name>
    <dbReference type="NCBI Taxonomy" id="228959"/>
    <lineage>
        <taxon>Bacteria</taxon>
        <taxon>Pseudomonadati</taxon>
        <taxon>Bacteroidota</taxon>
        <taxon>Flavobacteriia</taxon>
        <taxon>Flavobacteriales</taxon>
        <taxon>Flavobacteriaceae</taxon>
        <taxon>Maribacter</taxon>
    </lineage>
</organism>
<proteinExistence type="predicted"/>
<feature type="domain" description="HMA" evidence="1">
    <location>
        <begin position="14"/>
        <end position="79"/>
    </location>
</feature>
<evidence type="ECO:0000313" key="3">
    <source>
        <dbReference type="Proteomes" id="UP000186953"/>
    </source>
</evidence>
<dbReference type="EMBL" id="FTMA01000004">
    <property type="protein sequence ID" value="SIQ88644.1"/>
    <property type="molecule type" value="Genomic_DNA"/>
</dbReference>
<dbReference type="Gene3D" id="3.30.70.100">
    <property type="match status" value="1"/>
</dbReference>
<accession>A0A1N6WEY6</accession>
<dbReference type="AlphaFoldDB" id="A0A1N6WEY6"/>
<name>A0A1N6WEY6_9FLAO</name>
<dbReference type="CDD" id="cd00371">
    <property type="entry name" value="HMA"/>
    <property type="match status" value="1"/>
</dbReference>
<gene>
    <name evidence="2" type="ORF">SAMN05421797_10456</name>
</gene>
<dbReference type="Pfam" id="PF00403">
    <property type="entry name" value="HMA"/>
    <property type="match status" value="1"/>
</dbReference>
<protein>
    <submittedName>
        <fullName evidence="2">Cu2+-exporting ATPase</fullName>
    </submittedName>
</protein>
<evidence type="ECO:0000259" key="1">
    <source>
        <dbReference type="PROSITE" id="PS50846"/>
    </source>
</evidence>
<sequence>MQFKITVINYNLIMKHTYTISGMTCNGCRAHVEHTFSNFKGISNATVSLENAEAVLEMETEVPLKKLQAAMKAEGGPYSIHELGTAIDEVAEPKKVEDGNGVFYCPMHC</sequence>